<keyword evidence="2" id="KW-1185">Reference proteome</keyword>
<protein>
    <submittedName>
        <fullName evidence="1">Uncharacterized protein</fullName>
    </submittedName>
</protein>
<accession>A0ABR2QRS2</accession>
<proteinExistence type="predicted"/>
<evidence type="ECO:0000313" key="1">
    <source>
        <dbReference type="EMBL" id="KAK9003378.1"/>
    </source>
</evidence>
<organism evidence="1 2">
    <name type="scientific">Hibiscus sabdariffa</name>
    <name type="common">roselle</name>
    <dbReference type="NCBI Taxonomy" id="183260"/>
    <lineage>
        <taxon>Eukaryota</taxon>
        <taxon>Viridiplantae</taxon>
        <taxon>Streptophyta</taxon>
        <taxon>Embryophyta</taxon>
        <taxon>Tracheophyta</taxon>
        <taxon>Spermatophyta</taxon>
        <taxon>Magnoliopsida</taxon>
        <taxon>eudicotyledons</taxon>
        <taxon>Gunneridae</taxon>
        <taxon>Pentapetalae</taxon>
        <taxon>rosids</taxon>
        <taxon>malvids</taxon>
        <taxon>Malvales</taxon>
        <taxon>Malvaceae</taxon>
        <taxon>Malvoideae</taxon>
        <taxon>Hibiscus</taxon>
    </lineage>
</organism>
<evidence type="ECO:0000313" key="2">
    <source>
        <dbReference type="Proteomes" id="UP001396334"/>
    </source>
</evidence>
<reference evidence="1 2" key="1">
    <citation type="journal article" date="2024" name="G3 (Bethesda)">
        <title>Genome assembly of Hibiscus sabdariffa L. provides insights into metabolisms of medicinal natural products.</title>
        <authorList>
            <person name="Kim T."/>
        </authorList>
    </citation>
    <scope>NUCLEOTIDE SEQUENCE [LARGE SCALE GENOMIC DNA]</scope>
    <source>
        <strain evidence="1">TK-2024</strain>
        <tissue evidence="1">Old leaves</tissue>
    </source>
</reference>
<name>A0ABR2QRS2_9ROSI</name>
<dbReference type="EMBL" id="JBBPBN010000034">
    <property type="protein sequence ID" value="KAK9003378.1"/>
    <property type="molecule type" value="Genomic_DNA"/>
</dbReference>
<comment type="caution">
    <text evidence="1">The sequence shown here is derived from an EMBL/GenBank/DDBJ whole genome shotgun (WGS) entry which is preliminary data.</text>
</comment>
<gene>
    <name evidence="1" type="ORF">V6N11_060942</name>
</gene>
<sequence>MNQVSLALAGSALVQAIWSSMRLAAIGRGQSMEGRVLFVPPGPVAAVVSEEQHRWLESLPARSDGPEDG</sequence>
<dbReference type="Proteomes" id="UP001396334">
    <property type="component" value="Unassembled WGS sequence"/>
</dbReference>